<evidence type="ECO:0000313" key="3">
    <source>
        <dbReference type="Proteomes" id="UP001499987"/>
    </source>
</evidence>
<feature type="compositionally biased region" description="Basic and acidic residues" evidence="1">
    <location>
        <begin position="1"/>
        <end position="13"/>
    </location>
</feature>
<feature type="region of interest" description="Disordered" evidence="1">
    <location>
        <begin position="1"/>
        <end position="66"/>
    </location>
</feature>
<evidence type="ECO:0000313" key="2">
    <source>
        <dbReference type="EMBL" id="GAA1088120.1"/>
    </source>
</evidence>
<accession>A0ABP4E235</accession>
<dbReference type="EMBL" id="BAAALD010000030">
    <property type="protein sequence ID" value="GAA1088120.1"/>
    <property type="molecule type" value="Genomic_DNA"/>
</dbReference>
<keyword evidence="3" id="KW-1185">Reference proteome</keyword>
<name>A0ABP4E235_9ACTN</name>
<dbReference type="Proteomes" id="UP001499987">
    <property type="component" value="Unassembled WGS sequence"/>
</dbReference>
<organism evidence="2 3">
    <name type="scientific">Kitasatospora arboriphila</name>
    <dbReference type="NCBI Taxonomy" id="258052"/>
    <lineage>
        <taxon>Bacteria</taxon>
        <taxon>Bacillati</taxon>
        <taxon>Actinomycetota</taxon>
        <taxon>Actinomycetes</taxon>
        <taxon>Kitasatosporales</taxon>
        <taxon>Streptomycetaceae</taxon>
        <taxon>Kitasatospora</taxon>
    </lineage>
</organism>
<gene>
    <name evidence="2" type="ORF">GCM10009663_34740</name>
</gene>
<sequence>MEPKTDPEEERGVGKTPPRPSGQAQGRLTRQPDTPSTPRFLGSFQQPGTPAPSSGGPHPPLSLGDP</sequence>
<comment type="caution">
    <text evidence="2">The sequence shown here is derived from an EMBL/GenBank/DDBJ whole genome shotgun (WGS) entry which is preliminary data.</text>
</comment>
<proteinExistence type="predicted"/>
<reference evidence="3" key="1">
    <citation type="journal article" date="2019" name="Int. J. Syst. Evol. Microbiol.">
        <title>The Global Catalogue of Microorganisms (GCM) 10K type strain sequencing project: providing services to taxonomists for standard genome sequencing and annotation.</title>
        <authorList>
            <consortium name="The Broad Institute Genomics Platform"/>
            <consortium name="The Broad Institute Genome Sequencing Center for Infectious Disease"/>
            <person name="Wu L."/>
            <person name="Ma J."/>
        </authorList>
    </citation>
    <scope>NUCLEOTIDE SEQUENCE [LARGE SCALE GENOMIC DNA]</scope>
    <source>
        <strain evidence="3">JCM 13002</strain>
    </source>
</reference>
<feature type="compositionally biased region" description="Low complexity" evidence="1">
    <location>
        <begin position="47"/>
        <end position="66"/>
    </location>
</feature>
<protein>
    <submittedName>
        <fullName evidence="2">Uncharacterized protein</fullName>
    </submittedName>
</protein>
<evidence type="ECO:0000256" key="1">
    <source>
        <dbReference type="SAM" id="MobiDB-lite"/>
    </source>
</evidence>
<feature type="compositionally biased region" description="Polar residues" evidence="1">
    <location>
        <begin position="22"/>
        <end position="37"/>
    </location>
</feature>